<dbReference type="GO" id="GO:0009103">
    <property type="term" value="P:lipopolysaccharide biosynthetic process"/>
    <property type="evidence" value="ECO:0007669"/>
    <property type="project" value="TreeGrafter"/>
</dbReference>
<dbReference type="Pfam" id="PF00534">
    <property type="entry name" value="Glycos_transf_1"/>
    <property type="match status" value="1"/>
</dbReference>
<dbReference type="PANTHER" id="PTHR46401">
    <property type="entry name" value="GLYCOSYLTRANSFERASE WBBK-RELATED"/>
    <property type="match status" value="1"/>
</dbReference>
<proteinExistence type="predicted"/>
<comment type="caution">
    <text evidence="3">The sequence shown here is derived from an EMBL/GenBank/DDBJ whole genome shotgun (WGS) entry which is preliminary data.</text>
</comment>
<evidence type="ECO:0000313" key="3">
    <source>
        <dbReference type="EMBL" id="MYE38552.1"/>
    </source>
</evidence>
<dbReference type="SUPFAM" id="SSF53756">
    <property type="entry name" value="UDP-Glycosyltransferase/glycogen phosphorylase"/>
    <property type="match status" value="1"/>
</dbReference>
<feature type="domain" description="Glycosyl transferase family 1" evidence="2">
    <location>
        <begin position="192"/>
        <end position="359"/>
    </location>
</feature>
<dbReference type="CDD" id="cd03809">
    <property type="entry name" value="GT4_MtfB-like"/>
    <property type="match status" value="1"/>
</dbReference>
<sequence length="380" mass="44078">MIRIGIDCYNLEGETKAHRAGVGRHIYHLLEEIHKNKALKDTYRFYLYFRAGIPDDIPFLDNDIFVPKVAKLPFFLPFFRPSYLVYFNIALPIRLLLDRVKLIFLPAFLLPFVCPAKSVVVLPNDIYYEMNNKKMPLRYRIGYKVFANNAALRATKIITQSYASRDEIQNKKFLRKRNIGVIPLGVHTIDVQSTKTVPKEKLLFYLGQAFPRRHLYETLLAFEKIADEFPDYSFLAVGVDRYNPPIINKTVEEINARLGAERIKRKESITDEELLENFMKATVFFYISSSEGMGMPPLEALAYGTAPVVADTGTTREQFQDNAFFVANPDSVDEIADMMRYALQHPEERKKIEQNGKERMANYSWKRHADSMIELFEKMV</sequence>
<gene>
    <name evidence="3" type="ORF">F4X82_03495</name>
</gene>
<dbReference type="InterPro" id="IPR001296">
    <property type="entry name" value="Glyco_trans_1"/>
</dbReference>
<dbReference type="PANTHER" id="PTHR46401:SF2">
    <property type="entry name" value="GLYCOSYLTRANSFERASE WBBK-RELATED"/>
    <property type="match status" value="1"/>
</dbReference>
<dbReference type="GO" id="GO:0016757">
    <property type="term" value="F:glycosyltransferase activity"/>
    <property type="evidence" value="ECO:0007669"/>
    <property type="project" value="InterPro"/>
</dbReference>
<name>A0A845DAN6_9BACT</name>
<evidence type="ECO:0000256" key="1">
    <source>
        <dbReference type="ARBA" id="ARBA00022679"/>
    </source>
</evidence>
<evidence type="ECO:0000313" key="4">
    <source>
        <dbReference type="Proteomes" id="UP000449092"/>
    </source>
</evidence>
<dbReference type="Proteomes" id="UP000449092">
    <property type="component" value="Unassembled WGS sequence"/>
</dbReference>
<reference evidence="3 4" key="1">
    <citation type="submission" date="2019-09" db="EMBL/GenBank/DDBJ databases">
        <title>Characterisation of the sponge microbiome using genome-centric metagenomics.</title>
        <authorList>
            <person name="Engelberts J.P."/>
            <person name="Robbins S.J."/>
            <person name="De Goeij J.M."/>
            <person name="Aranda M."/>
            <person name="Bell S.C."/>
            <person name="Webster N.S."/>
        </authorList>
    </citation>
    <scope>NUCLEOTIDE SEQUENCE [LARGE SCALE GENOMIC DNA]</scope>
    <source>
        <strain evidence="3">SB0662_bin_43</strain>
    </source>
</reference>
<keyword evidence="1 3" id="KW-0808">Transferase</keyword>
<accession>A0A845DAN6</accession>
<dbReference type="Gene3D" id="3.40.50.2000">
    <property type="entry name" value="Glycogen Phosphorylase B"/>
    <property type="match status" value="1"/>
</dbReference>
<protein>
    <submittedName>
        <fullName evidence="3">Glycosyltransferase family 4 protein</fullName>
    </submittedName>
</protein>
<dbReference type="AlphaFoldDB" id="A0A845DAN6"/>
<organism evidence="3 4">
    <name type="scientific">Candidatus Spechtbacteria bacterium SB0662_bin_43</name>
    <dbReference type="NCBI Taxonomy" id="2604897"/>
    <lineage>
        <taxon>Bacteria</taxon>
        <taxon>Candidatus Spechtiibacteriota</taxon>
    </lineage>
</organism>
<dbReference type="EMBL" id="VXOY01000031">
    <property type="protein sequence ID" value="MYE38552.1"/>
    <property type="molecule type" value="Genomic_DNA"/>
</dbReference>
<evidence type="ECO:0000259" key="2">
    <source>
        <dbReference type="Pfam" id="PF00534"/>
    </source>
</evidence>